<evidence type="ECO:0000259" key="8">
    <source>
        <dbReference type="PROSITE" id="PS50885"/>
    </source>
</evidence>
<keyword evidence="1 6" id="KW-0812">Transmembrane</keyword>
<comment type="similarity">
    <text evidence="4">Belongs to the methyl-accepting chemotaxis (MCP) protein family.</text>
</comment>
<evidence type="ECO:0008006" key="11">
    <source>
        <dbReference type="Google" id="ProtNLM"/>
    </source>
</evidence>
<evidence type="ECO:0000256" key="1">
    <source>
        <dbReference type="ARBA" id="ARBA00022692"/>
    </source>
</evidence>
<keyword evidence="6" id="KW-0472">Membrane</keyword>
<feature type="transmembrane region" description="Helical" evidence="6">
    <location>
        <begin position="204"/>
        <end position="228"/>
    </location>
</feature>
<dbReference type="Proteomes" id="UP000655044">
    <property type="component" value="Unassembled WGS sequence"/>
</dbReference>
<evidence type="ECO:0000256" key="4">
    <source>
        <dbReference type="ARBA" id="ARBA00029447"/>
    </source>
</evidence>
<keyword evidence="10" id="KW-1185">Reference proteome</keyword>
<feature type="domain" description="Methyl-accepting transducer" evidence="7">
    <location>
        <begin position="276"/>
        <end position="505"/>
    </location>
</feature>
<dbReference type="PROSITE" id="PS50885">
    <property type="entry name" value="HAMP"/>
    <property type="match status" value="1"/>
</dbReference>
<evidence type="ECO:0000256" key="6">
    <source>
        <dbReference type="SAM" id="Phobius"/>
    </source>
</evidence>
<dbReference type="RefSeq" id="WP_189244114.1">
    <property type="nucleotide sequence ID" value="NZ_BMQP01000081.1"/>
</dbReference>
<dbReference type="InterPro" id="IPR004090">
    <property type="entry name" value="Chemotax_Me-accpt_rcpt"/>
</dbReference>
<evidence type="ECO:0000256" key="3">
    <source>
        <dbReference type="ARBA" id="ARBA00023224"/>
    </source>
</evidence>
<dbReference type="Pfam" id="PF00015">
    <property type="entry name" value="MCPsignal"/>
    <property type="match status" value="1"/>
</dbReference>
<keyword evidence="2 6" id="KW-1133">Transmembrane helix</keyword>
<dbReference type="GO" id="GO:0016020">
    <property type="term" value="C:membrane"/>
    <property type="evidence" value="ECO:0007669"/>
    <property type="project" value="InterPro"/>
</dbReference>
<dbReference type="InterPro" id="IPR004089">
    <property type="entry name" value="MCPsignal_dom"/>
</dbReference>
<sequence>MRRLRIGARLAVAFTVLLTLLAVIAVIAFSAIQDQRQTASRVRDLQVLTSQAKEIKFYAASMSGWQSAYISDVHRLGAARAFGGDSVNYKAWEQERERFEGFLSRVATGTMNAAERELFDRITAESETYFAINDKIVETFRPGTSEALWQGDQLAINDSWNTYYRTLRAAQQLAQSVDERSRQAVEESAETAAFAQQAITIGTALALLLGCLLAFLVTRSIVAPVTAARDALRMVARRHLGVELPSEGSDEPAQMAVALNEALTAVRSVVTDVAVHAGTLADMSSELDSVTGTFAASAAQASQQAGAVAQTSQEVSHSVRNVADGSREMGGAIEEISRNAAAAARVATEAVAAAESANATVVQLTTSSSEIEHVVKLITSIAEQTNLLALNATIEAARAGEAGKGFAVVAGEVKELAQETAKATDEIGRLVLAIQDDSTAAVGSIARIGEVIAGISDYQTTIASAVEEQTATTAEMNRSVADAADGASRIAEGITAVAASASAVDTDITRSRRTVEELTGVSRQLREAVAQFTY</sequence>
<keyword evidence="3 5" id="KW-0807">Transducer</keyword>
<dbReference type="SUPFAM" id="SSF58104">
    <property type="entry name" value="Methyl-accepting chemotaxis protein (MCP) signaling domain"/>
    <property type="match status" value="1"/>
</dbReference>
<dbReference type="PANTHER" id="PTHR32089:SF112">
    <property type="entry name" value="LYSOZYME-LIKE PROTEIN-RELATED"/>
    <property type="match status" value="1"/>
</dbReference>
<dbReference type="PRINTS" id="PR00260">
    <property type="entry name" value="CHEMTRNSDUCR"/>
</dbReference>
<dbReference type="Gene3D" id="1.10.287.950">
    <property type="entry name" value="Methyl-accepting chemotaxis protein"/>
    <property type="match status" value="1"/>
</dbReference>
<dbReference type="GO" id="GO:0007165">
    <property type="term" value="P:signal transduction"/>
    <property type="evidence" value="ECO:0007669"/>
    <property type="project" value="UniProtKB-KW"/>
</dbReference>
<evidence type="ECO:0000256" key="2">
    <source>
        <dbReference type="ARBA" id="ARBA00022989"/>
    </source>
</evidence>
<proteinExistence type="inferred from homology"/>
<dbReference type="InterPro" id="IPR003660">
    <property type="entry name" value="HAMP_dom"/>
</dbReference>
<dbReference type="AlphaFoldDB" id="A0A8J3WIT6"/>
<evidence type="ECO:0000259" key="7">
    <source>
        <dbReference type="PROSITE" id="PS50111"/>
    </source>
</evidence>
<evidence type="ECO:0000313" key="9">
    <source>
        <dbReference type="EMBL" id="GIH89176.1"/>
    </source>
</evidence>
<accession>A0A8J3WIT6</accession>
<dbReference type="PANTHER" id="PTHR32089">
    <property type="entry name" value="METHYL-ACCEPTING CHEMOTAXIS PROTEIN MCPB"/>
    <property type="match status" value="1"/>
</dbReference>
<feature type="domain" description="HAMP" evidence="8">
    <location>
        <begin position="219"/>
        <end position="271"/>
    </location>
</feature>
<dbReference type="EMBL" id="BOOI01000111">
    <property type="protein sequence ID" value="GIH89176.1"/>
    <property type="molecule type" value="Genomic_DNA"/>
</dbReference>
<evidence type="ECO:0000256" key="5">
    <source>
        <dbReference type="PROSITE-ProRule" id="PRU00284"/>
    </source>
</evidence>
<reference evidence="9" key="1">
    <citation type="submission" date="2021-01" db="EMBL/GenBank/DDBJ databases">
        <title>Whole genome shotgun sequence of Planobispora rosea NBRC 15558.</title>
        <authorList>
            <person name="Komaki H."/>
            <person name="Tamura T."/>
        </authorList>
    </citation>
    <scope>NUCLEOTIDE SEQUENCE</scope>
    <source>
        <strain evidence="9">NBRC 15558</strain>
    </source>
</reference>
<organism evidence="9 10">
    <name type="scientific">Planobispora rosea</name>
    <dbReference type="NCBI Taxonomy" id="35762"/>
    <lineage>
        <taxon>Bacteria</taxon>
        <taxon>Bacillati</taxon>
        <taxon>Actinomycetota</taxon>
        <taxon>Actinomycetes</taxon>
        <taxon>Streptosporangiales</taxon>
        <taxon>Streptosporangiaceae</taxon>
        <taxon>Planobispora</taxon>
    </lineage>
</organism>
<dbReference type="SMART" id="SM00283">
    <property type="entry name" value="MA"/>
    <property type="match status" value="1"/>
</dbReference>
<dbReference type="GO" id="GO:0004888">
    <property type="term" value="F:transmembrane signaling receptor activity"/>
    <property type="evidence" value="ECO:0007669"/>
    <property type="project" value="InterPro"/>
</dbReference>
<evidence type="ECO:0000313" key="10">
    <source>
        <dbReference type="Proteomes" id="UP000655044"/>
    </source>
</evidence>
<protein>
    <recommendedName>
        <fullName evidence="11">Methyl-accepting chemotaxis protein</fullName>
    </recommendedName>
</protein>
<gene>
    <name evidence="9" type="ORF">Pro02_75840</name>
</gene>
<dbReference type="GO" id="GO:0006935">
    <property type="term" value="P:chemotaxis"/>
    <property type="evidence" value="ECO:0007669"/>
    <property type="project" value="InterPro"/>
</dbReference>
<name>A0A8J3WIT6_PLARO</name>
<comment type="caution">
    <text evidence="9">The sequence shown here is derived from an EMBL/GenBank/DDBJ whole genome shotgun (WGS) entry which is preliminary data.</text>
</comment>
<dbReference type="SMART" id="SM00304">
    <property type="entry name" value="HAMP"/>
    <property type="match status" value="1"/>
</dbReference>
<dbReference type="PROSITE" id="PS50111">
    <property type="entry name" value="CHEMOTAXIS_TRANSDUC_2"/>
    <property type="match status" value="1"/>
</dbReference>